<organism evidence="10 11">
    <name type="scientific">Neorhizobium phenanthreniclasticum</name>
    <dbReference type="NCBI Taxonomy" id="3157917"/>
    <lineage>
        <taxon>Bacteria</taxon>
        <taxon>Pseudomonadati</taxon>
        <taxon>Pseudomonadota</taxon>
        <taxon>Alphaproteobacteria</taxon>
        <taxon>Hyphomicrobiales</taxon>
        <taxon>Rhizobiaceae</taxon>
        <taxon>Rhizobium/Agrobacterium group</taxon>
        <taxon>Neorhizobium</taxon>
    </lineage>
</organism>
<evidence type="ECO:0000256" key="6">
    <source>
        <dbReference type="ARBA" id="ARBA00023004"/>
    </source>
</evidence>
<comment type="similarity">
    <text evidence="2">Belongs to the homogentisate dioxygenase family.</text>
</comment>
<reference evidence="10 11" key="1">
    <citation type="submission" date="2024-05" db="EMBL/GenBank/DDBJ databases">
        <title>Neorhizobium sp. Rsf11, a plant growth promoting and heavy metal resistant PAH-degrader.</title>
        <authorList>
            <person name="Golubev S.N."/>
            <person name="Muratova A.Y."/>
            <person name="Markelova M.I."/>
        </authorList>
    </citation>
    <scope>NUCLEOTIDE SEQUENCE [LARGE SCALE GENOMIC DNA]</scope>
    <source>
        <strain evidence="10 11">Rsf11</strain>
    </source>
</reference>
<dbReference type="GO" id="GO:0004411">
    <property type="term" value="F:homogentisate 1,2-dioxygenase activity"/>
    <property type="evidence" value="ECO:0007669"/>
    <property type="project" value="UniProtKB-EC"/>
</dbReference>
<comment type="cofactor">
    <cofactor evidence="1">
        <name>Fe cation</name>
        <dbReference type="ChEBI" id="CHEBI:24875"/>
    </cofactor>
</comment>
<dbReference type="InterPro" id="IPR046452">
    <property type="entry name" value="HgmA_N"/>
</dbReference>
<evidence type="ECO:0000256" key="7">
    <source>
        <dbReference type="NCBIfam" id="TIGR01015"/>
    </source>
</evidence>
<dbReference type="Pfam" id="PF04209">
    <property type="entry name" value="HgmA_C"/>
    <property type="match status" value="1"/>
</dbReference>
<keyword evidence="3" id="KW-0479">Metal-binding</keyword>
<keyword evidence="4" id="KW-0223">Dioxygenase</keyword>
<dbReference type="Pfam" id="PF20510">
    <property type="entry name" value="HgmA_N"/>
    <property type="match status" value="1"/>
</dbReference>
<evidence type="ECO:0000313" key="10">
    <source>
        <dbReference type="EMBL" id="MEQ1409294.1"/>
    </source>
</evidence>
<dbReference type="InterPro" id="IPR011051">
    <property type="entry name" value="RmlC_Cupin_sf"/>
</dbReference>
<evidence type="ECO:0000259" key="9">
    <source>
        <dbReference type="Pfam" id="PF20510"/>
    </source>
</evidence>
<name>A0ABV0MEM8_9HYPH</name>
<evidence type="ECO:0000313" key="11">
    <source>
        <dbReference type="Proteomes" id="UP001496627"/>
    </source>
</evidence>
<dbReference type="InterPro" id="IPR005708">
    <property type="entry name" value="Homogentis_dOase"/>
</dbReference>
<protein>
    <recommendedName>
        <fullName evidence="7">Homogentisate 1,2-dioxygenase</fullName>
        <ecNumber evidence="7">1.13.11.5</ecNumber>
    </recommendedName>
</protein>
<evidence type="ECO:0000256" key="3">
    <source>
        <dbReference type="ARBA" id="ARBA00022723"/>
    </source>
</evidence>
<dbReference type="Gene3D" id="2.60.120.10">
    <property type="entry name" value="Jelly Rolls"/>
    <property type="match status" value="1"/>
</dbReference>
<keyword evidence="6" id="KW-0408">Iron</keyword>
<gene>
    <name evidence="10" type="primary">hmgA</name>
    <name evidence="10" type="ORF">ABK249_30770</name>
</gene>
<feature type="domain" description="Homogentisate 1,2-dioxygenase C-terminal" evidence="8">
    <location>
        <begin position="294"/>
        <end position="445"/>
    </location>
</feature>
<evidence type="ECO:0000256" key="1">
    <source>
        <dbReference type="ARBA" id="ARBA00001962"/>
    </source>
</evidence>
<dbReference type="RefSeq" id="WP_227705974.1">
    <property type="nucleotide sequence ID" value="NZ_JBEAAL010000039.1"/>
</dbReference>
<dbReference type="SUPFAM" id="SSF51182">
    <property type="entry name" value="RmlC-like cupins"/>
    <property type="match status" value="1"/>
</dbReference>
<comment type="caution">
    <text evidence="10">The sequence shown here is derived from an EMBL/GenBank/DDBJ whole genome shotgun (WGS) entry which is preliminary data.</text>
</comment>
<evidence type="ECO:0000256" key="4">
    <source>
        <dbReference type="ARBA" id="ARBA00022964"/>
    </source>
</evidence>
<accession>A0ABV0MEM8</accession>
<keyword evidence="11" id="KW-1185">Reference proteome</keyword>
<dbReference type="EC" id="1.13.11.5" evidence="7"/>
<keyword evidence="5 10" id="KW-0560">Oxidoreductase</keyword>
<evidence type="ECO:0000256" key="2">
    <source>
        <dbReference type="ARBA" id="ARBA00007757"/>
    </source>
</evidence>
<proteinExistence type="inferred from homology"/>
<evidence type="ECO:0000256" key="5">
    <source>
        <dbReference type="ARBA" id="ARBA00023002"/>
    </source>
</evidence>
<dbReference type="Proteomes" id="UP001496627">
    <property type="component" value="Unassembled WGS sequence"/>
</dbReference>
<dbReference type="NCBIfam" id="TIGR01015">
    <property type="entry name" value="hmgA"/>
    <property type="match status" value="1"/>
</dbReference>
<dbReference type="InterPro" id="IPR014710">
    <property type="entry name" value="RmlC-like_jellyroll"/>
</dbReference>
<sequence>MTRSTTTTGTVEGYMPGFGNDFETEALQGALPQGQNSPQKCNYGLYAEQLSGTAFTAPRGQNERTWCYRIRPSVHHTGQFSPIDVPYWKTAPNIMPHDPNRQNIMSLGQYRWDPIPLPGADENLTWITGMRTITTAGDVNIQVGMASHVYLITQSMQDEYFYSADSELLVVPQEGRLRFCTELGIIDLEPKEIAILPRGLVYRVEILEGPCRGFVCENYGQKFDLPGRGPIGANCMANPRDFKSPVAAFEDRDVRSRVVIKWCGQFHETWIGHSPLDIVAWHGNYCAYKYDLRTYSPVGAILFDHPDPSIFTVLTAPSGQEGTANIDFVLFRERWMVAEHSFRPPWYHKNIMSELMGNIYGTYDAKPQGFAPGGISLHNCMLPHGPDRDAFEGASNTELKPEKLDNTMSFMFETRFPQHLTHFAAKEAPMQEEYIEVWDRLEKKFDGTPGIK</sequence>
<dbReference type="PANTHER" id="PTHR11056:SF0">
    <property type="entry name" value="HOMOGENTISATE 1,2-DIOXYGENASE"/>
    <property type="match status" value="1"/>
</dbReference>
<dbReference type="InterPro" id="IPR046451">
    <property type="entry name" value="HgmA_C"/>
</dbReference>
<feature type="domain" description="Homogentisate 1,2-dioxygenase N-terminal" evidence="9">
    <location>
        <begin position="14"/>
        <end position="292"/>
    </location>
</feature>
<dbReference type="CDD" id="cd07000">
    <property type="entry name" value="cupin_HGO_N"/>
    <property type="match status" value="1"/>
</dbReference>
<dbReference type="EMBL" id="JBEAAL010000039">
    <property type="protein sequence ID" value="MEQ1409294.1"/>
    <property type="molecule type" value="Genomic_DNA"/>
</dbReference>
<evidence type="ECO:0000259" key="8">
    <source>
        <dbReference type="Pfam" id="PF04209"/>
    </source>
</evidence>
<dbReference type="PANTHER" id="PTHR11056">
    <property type="entry name" value="HOMOGENTISATE 1,2-DIOXYGENASE"/>
    <property type="match status" value="1"/>
</dbReference>